<evidence type="ECO:0000313" key="2">
    <source>
        <dbReference type="EMBL" id="SVE06173.1"/>
    </source>
</evidence>
<dbReference type="InterPro" id="IPR051532">
    <property type="entry name" value="Ester_Hydrolysis_Enzymes"/>
</dbReference>
<name>A0A383AEZ8_9ZZZZ</name>
<dbReference type="GO" id="GO:0004622">
    <property type="term" value="F:phosphatidylcholine lysophospholipase activity"/>
    <property type="evidence" value="ECO:0007669"/>
    <property type="project" value="TreeGrafter"/>
</dbReference>
<dbReference type="AlphaFoldDB" id="A0A383AEZ8"/>
<dbReference type="SUPFAM" id="SSF52266">
    <property type="entry name" value="SGNH hydrolase"/>
    <property type="match status" value="1"/>
</dbReference>
<accession>A0A383AEZ8</accession>
<proteinExistence type="predicted"/>
<feature type="non-terminal residue" evidence="2">
    <location>
        <position position="1"/>
    </location>
</feature>
<dbReference type="InterPro" id="IPR036514">
    <property type="entry name" value="SGNH_hydro_sf"/>
</dbReference>
<reference evidence="2" key="1">
    <citation type="submission" date="2018-05" db="EMBL/GenBank/DDBJ databases">
        <authorList>
            <person name="Lanie J.A."/>
            <person name="Ng W.-L."/>
            <person name="Kazmierczak K.M."/>
            <person name="Andrzejewski T.M."/>
            <person name="Davidsen T.M."/>
            <person name="Wayne K.J."/>
            <person name="Tettelin H."/>
            <person name="Glass J.I."/>
            <person name="Rusch D."/>
            <person name="Podicherti R."/>
            <person name="Tsui H.-C.T."/>
            <person name="Winkler M.E."/>
        </authorList>
    </citation>
    <scope>NUCLEOTIDE SEQUENCE</scope>
</reference>
<gene>
    <name evidence="2" type="ORF">METZ01_LOCUS459027</name>
</gene>
<dbReference type="PANTHER" id="PTHR30383:SF5">
    <property type="entry name" value="SGNH HYDROLASE-TYPE ESTERASE DOMAIN-CONTAINING PROTEIN"/>
    <property type="match status" value="1"/>
</dbReference>
<sequence>QVMVVMGESTVEGGGWVKNSTERFADVLAELINVCQETPVTYYNKGIGANSISPRSPGYEESAKPSALERYETDVISLTPDLFVLCYGLNDMRAGMPVDNFTQDMQTIIEDVKAACDPVIILTTVYHMTGFKSYAPYDKGGIRQTCCYNNAIRQLAKENDCLLADVWEGLGLADWLINPDGCHANMVGNLIIAHRIFETIAKHCSGISADIHRRDATTNHGRNTMQIRETVEDAFDPWWLSET</sequence>
<protein>
    <recommendedName>
        <fullName evidence="1">SGNH hydrolase-type esterase domain-containing protein</fullName>
    </recommendedName>
</protein>
<feature type="domain" description="SGNH hydrolase-type esterase" evidence="1">
    <location>
        <begin position="6"/>
        <end position="188"/>
    </location>
</feature>
<dbReference type="PANTHER" id="PTHR30383">
    <property type="entry name" value="THIOESTERASE 1/PROTEASE 1/LYSOPHOSPHOLIPASE L1"/>
    <property type="match status" value="1"/>
</dbReference>
<organism evidence="2">
    <name type="scientific">marine metagenome</name>
    <dbReference type="NCBI Taxonomy" id="408172"/>
    <lineage>
        <taxon>unclassified sequences</taxon>
        <taxon>metagenomes</taxon>
        <taxon>ecological metagenomes</taxon>
    </lineage>
</organism>
<evidence type="ECO:0000259" key="1">
    <source>
        <dbReference type="Pfam" id="PF13472"/>
    </source>
</evidence>
<dbReference type="InterPro" id="IPR013830">
    <property type="entry name" value="SGNH_hydro"/>
</dbReference>
<dbReference type="Gene3D" id="3.40.50.1110">
    <property type="entry name" value="SGNH hydrolase"/>
    <property type="match status" value="1"/>
</dbReference>
<dbReference type="Pfam" id="PF13472">
    <property type="entry name" value="Lipase_GDSL_2"/>
    <property type="match status" value="1"/>
</dbReference>
<dbReference type="EMBL" id="UINC01191494">
    <property type="protein sequence ID" value="SVE06173.1"/>
    <property type="molecule type" value="Genomic_DNA"/>
</dbReference>